<sequence>MDGGRRVLRSLREPLSALFPLAPAQPVQSPAFAAPFPAPATAPRPRPPAAPAASPPAARAPSGRWSRLAALLSLPGVGPVSAAALFGAVGLTAATQNGDYDRFIAENGALRDVVARNIGFPIEVVTISGLGEMTEGDVLAASGVQPTQSLLFLDAEAVRERLAKLPLVESVRVLKLYPDRLVIALEGRRPFALWQRNGALSVVAADGMVIDEVRDERFLDLPFVVGEGAEKRVGDYARLLEAAGELKSRIRAGVLVSGRRWTLTMTNGVEVKLPESEPEAALSTLRKLQREARILDKDILSVDLRAPGRVVARLTEEGAAARAATQARNGRKGHQT</sequence>
<protein>
    <recommendedName>
        <fullName evidence="9">Cell division protein FtsQ</fullName>
    </recommendedName>
</protein>
<dbReference type="PROSITE" id="PS51779">
    <property type="entry name" value="POTRA"/>
    <property type="match status" value="1"/>
</dbReference>
<comment type="function">
    <text evidence="9">Essential cell division protein.</text>
</comment>
<evidence type="ECO:0000259" key="11">
    <source>
        <dbReference type="PROSITE" id="PS51779"/>
    </source>
</evidence>
<dbReference type="InterPro" id="IPR034746">
    <property type="entry name" value="POTRA"/>
</dbReference>
<dbReference type="GO" id="GO:0005886">
    <property type="term" value="C:plasma membrane"/>
    <property type="evidence" value="ECO:0007669"/>
    <property type="project" value="UniProtKB-SubCell"/>
</dbReference>
<dbReference type="PANTHER" id="PTHR35851">
    <property type="entry name" value="CELL DIVISION PROTEIN FTSQ"/>
    <property type="match status" value="1"/>
</dbReference>
<dbReference type="Pfam" id="PF03799">
    <property type="entry name" value="FtsQ_DivIB_C"/>
    <property type="match status" value="1"/>
</dbReference>
<dbReference type="GO" id="GO:0043093">
    <property type="term" value="P:FtsZ-dependent cytokinesis"/>
    <property type="evidence" value="ECO:0007669"/>
    <property type="project" value="UniProtKB-UniRule"/>
</dbReference>
<keyword evidence="3 9" id="KW-0997">Cell inner membrane</keyword>
<keyword evidence="5 9" id="KW-0812">Transmembrane</keyword>
<dbReference type="InterPro" id="IPR026579">
    <property type="entry name" value="FtsQ"/>
</dbReference>
<feature type="domain" description="POTRA" evidence="11">
    <location>
        <begin position="120"/>
        <end position="188"/>
    </location>
</feature>
<evidence type="ECO:0000256" key="9">
    <source>
        <dbReference type="HAMAP-Rule" id="MF_00911"/>
    </source>
</evidence>
<keyword evidence="6 9" id="KW-1133">Transmembrane helix</keyword>
<dbReference type="GO" id="GO:0090529">
    <property type="term" value="P:cell septum assembly"/>
    <property type="evidence" value="ECO:0007669"/>
    <property type="project" value="InterPro"/>
</dbReference>
<dbReference type="InterPro" id="IPR005548">
    <property type="entry name" value="Cell_div_FtsQ/DivIB_C"/>
</dbReference>
<comment type="subcellular location">
    <subcellularLocation>
        <location evidence="9">Cell inner membrane</location>
        <topology evidence="9">Single-pass type II membrane protein</topology>
    </subcellularLocation>
    <subcellularLocation>
        <location evidence="1">Membrane</location>
    </subcellularLocation>
    <text evidence="9">Localizes to the division septum.</text>
</comment>
<dbReference type="EMBL" id="CP023737">
    <property type="protein sequence ID" value="ATQ68395.1"/>
    <property type="molecule type" value="Genomic_DNA"/>
</dbReference>
<name>A0A2D2D080_METT3</name>
<feature type="compositionally biased region" description="Pro residues" evidence="10">
    <location>
        <begin position="36"/>
        <end position="54"/>
    </location>
</feature>
<dbReference type="STRING" id="595536.GCA_000178815_02914"/>
<evidence type="ECO:0000256" key="5">
    <source>
        <dbReference type="ARBA" id="ARBA00022692"/>
    </source>
</evidence>
<keyword evidence="8 9" id="KW-0131">Cell cycle</keyword>
<dbReference type="GO" id="GO:0032153">
    <property type="term" value="C:cell division site"/>
    <property type="evidence" value="ECO:0007669"/>
    <property type="project" value="UniProtKB-UniRule"/>
</dbReference>
<gene>
    <name evidence="9" type="primary">ftsQ</name>
    <name evidence="12" type="ORF">CQW49_11260</name>
</gene>
<dbReference type="Gene3D" id="3.10.20.310">
    <property type="entry name" value="membrane protein fhac"/>
    <property type="match status" value="1"/>
</dbReference>
<evidence type="ECO:0000256" key="3">
    <source>
        <dbReference type="ARBA" id="ARBA00022519"/>
    </source>
</evidence>
<evidence type="ECO:0000256" key="10">
    <source>
        <dbReference type="SAM" id="MobiDB-lite"/>
    </source>
</evidence>
<accession>A0A2D2D080</accession>
<evidence type="ECO:0000256" key="1">
    <source>
        <dbReference type="ARBA" id="ARBA00004370"/>
    </source>
</evidence>
<comment type="similarity">
    <text evidence="9">Belongs to the FtsQ/DivIB family. FtsQ subfamily.</text>
</comment>
<reference evidence="13" key="1">
    <citation type="submission" date="2017-10" db="EMBL/GenBank/DDBJ databases">
        <title>Completed PacBio SMRT sequence of Methylosinus trichosporium OB3b reveals presence of a third large plasmid.</title>
        <authorList>
            <person name="Charles T.C."/>
            <person name="Lynch M.D.J."/>
            <person name="Heil J.R."/>
            <person name="Cheng J."/>
        </authorList>
    </citation>
    <scope>NUCLEOTIDE SEQUENCE [LARGE SCALE GENOMIC DNA]</scope>
    <source>
        <strain evidence="13">OB3b</strain>
    </source>
</reference>
<evidence type="ECO:0000256" key="4">
    <source>
        <dbReference type="ARBA" id="ARBA00022618"/>
    </source>
</evidence>
<keyword evidence="7 9" id="KW-0472">Membrane</keyword>
<dbReference type="InterPro" id="IPR045335">
    <property type="entry name" value="FtsQ_C_sf"/>
</dbReference>
<dbReference type="PANTHER" id="PTHR35851:SF1">
    <property type="entry name" value="CELL DIVISION PROTEIN FTSQ"/>
    <property type="match status" value="1"/>
</dbReference>
<dbReference type="KEGG" id="mtw:CQW49_11260"/>
<evidence type="ECO:0000313" key="13">
    <source>
        <dbReference type="Proteomes" id="UP000230709"/>
    </source>
</evidence>
<dbReference type="Proteomes" id="UP000230709">
    <property type="component" value="Chromosome"/>
</dbReference>
<evidence type="ECO:0000256" key="7">
    <source>
        <dbReference type="ARBA" id="ARBA00023136"/>
    </source>
</evidence>
<keyword evidence="4 9" id="KW-0132">Cell division</keyword>
<organism evidence="12 13">
    <name type="scientific">Methylosinus trichosporium (strain ATCC 35070 / NCIMB 11131 / UNIQEM 75 / OB3b)</name>
    <dbReference type="NCBI Taxonomy" id="595536"/>
    <lineage>
        <taxon>Bacteria</taxon>
        <taxon>Pseudomonadati</taxon>
        <taxon>Pseudomonadota</taxon>
        <taxon>Alphaproteobacteria</taxon>
        <taxon>Hyphomicrobiales</taxon>
        <taxon>Methylocystaceae</taxon>
        <taxon>Methylosinus</taxon>
    </lineage>
</organism>
<evidence type="ECO:0000256" key="8">
    <source>
        <dbReference type="ARBA" id="ARBA00023306"/>
    </source>
</evidence>
<evidence type="ECO:0000313" key="12">
    <source>
        <dbReference type="EMBL" id="ATQ68395.1"/>
    </source>
</evidence>
<evidence type="ECO:0000256" key="6">
    <source>
        <dbReference type="ARBA" id="ARBA00022989"/>
    </source>
</evidence>
<keyword evidence="13" id="KW-1185">Reference proteome</keyword>
<keyword evidence="2 9" id="KW-1003">Cell membrane</keyword>
<proteinExistence type="inferred from homology"/>
<feature type="region of interest" description="Disordered" evidence="10">
    <location>
        <begin position="30"/>
        <end position="59"/>
    </location>
</feature>
<dbReference type="Pfam" id="PF08478">
    <property type="entry name" value="POTRA_1"/>
    <property type="match status" value="1"/>
</dbReference>
<dbReference type="HAMAP" id="MF_00911">
    <property type="entry name" value="FtsQ_subfam"/>
    <property type="match status" value="1"/>
</dbReference>
<dbReference type="Gene3D" id="3.40.50.11690">
    <property type="entry name" value="Cell division protein FtsQ/DivIB"/>
    <property type="match status" value="1"/>
</dbReference>
<dbReference type="InterPro" id="IPR013685">
    <property type="entry name" value="POTRA_FtsQ_type"/>
</dbReference>
<evidence type="ECO:0000256" key="2">
    <source>
        <dbReference type="ARBA" id="ARBA00022475"/>
    </source>
</evidence>
<dbReference type="AlphaFoldDB" id="A0A2D2D080"/>